<feature type="region of interest" description="Disordered" evidence="1">
    <location>
        <begin position="424"/>
        <end position="459"/>
    </location>
</feature>
<evidence type="ECO:0000256" key="3">
    <source>
        <dbReference type="SAM" id="SignalP"/>
    </source>
</evidence>
<keyword evidence="3" id="KW-0732">Signal</keyword>
<dbReference type="Gene3D" id="2.120.10.30">
    <property type="entry name" value="TolB, C-terminal domain"/>
    <property type="match status" value="1"/>
</dbReference>
<evidence type="ECO:0000256" key="1">
    <source>
        <dbReference type="SAM" id="MobiDB-lite"/>
    </source>
</evidence>
<dbReference type="InterPro" id="IPR054539">
    <property type="entry name" value="Beta-prop_PDH"/>
</dbReference>
<protein>
    <recommendedName>
        <fullName evidence="4">Pyrroloquinoline quinone-dependent pyranose dehydrogenase beta-propeller domain-containing protein</fullName>
    </recommendedName>
</protein>
<dbReference type="EMBL" id="CVQH01000002">
    <property type="protein sequence ID" value="CRJ81684.1"/>
    <property type="molecule type" value="Genomic_DNA"/>
</dbReference>
<feature type="domain" description="Pyrroloquinoline quinone-dependent pyranose dehydrogenase beta-propeller" evidence="4">
    <location>
        <begin position="36"/>
        <end position="424"/>
    </location>
</feature>
<accession>A0A0G4KDC2</accession>
<sequence>MKGLRTAATAAVALSATALAQSECQNILSTQYNAPAVHPGWQAQLIMNGLVKPRTIAVDNAGALIVLDAGVGVRHITFTDHGHTCLEVDQNKVIIELEGLNHGMAFSIDGRTLYASTVDSVFAWPYDPSTGAVSGNGTEVITGMASNQHVTRTLVVSRHSPGYLVVSRGSGGNLATEAMNIDSGMSQIRAFNINNTGSFPIDYLEGRVLGWGLRNSVGVTEEPTSGRFYSVENSVDDVERNGQLIKEDNPAEELNEHGTIEDAPENEANATNYGYPQCYAVWDADDIPDHDNLEVGDQFAIDTNTTLDDTTCREEYQAPRLAFPAHTAPLDIIFNENGTEAWISFHGSFNRENPQGYSLSVVDFANGEPTEPHTSANSLTHIVRMTDLSTCPENCFRPVGLAWESQGRLYVTSDSTGEIFILERQSGTPSSTESGTLVQPTETGSADSSNGGSGNNDDSAATGLATGSLGVAAVAIMTAFLLM</sequence>
<evidence type="ECO:0000256" key="2">
    <source>
        <dbReference type="SAM" id="Phobius"/>
    </source>
</evidence>
<feature type="transmembrane region" description="Helical" evidence="2">
    <location>
        <begin position="460"/>
        <end position="482"/>
    </location>
</feature>
<dbReference type="InterPro" id="IPR011041">
    <property type="entry name" value="Quinoprot_gluc/sorb_DH_b-prop"/>
</dbReference>
<reference evidence="5 6" key="1">
    <citation type="submission" date="2015-05" db="EMBL/GenBank/DDBJ databases">
        <authorList>
            <person name="Wang D.B."/>
            <person name="Wang M."/>
        </authorList>
    </citation>
    <scope>NUCLEOTIDE SEQUENCE [LARGE SCALE GENOMIC DNA]</scope>
    <source>
        <strain evidence="5">VL1</strain>
    </source>
</reference>
<feature type="chain" id="PRO_5002565465" description="Pyrroloquinoline quinone-dependent pyranose dehydrogenase beta-propeller domain-containing protein" evidence="3">
    <location>
        <begin position="23"/>
        <end position="483"/>
    </location>
</feature>
<dbReference type="SUPFAM" id="SSF50952">
    <property type="entry name" value="Soluble quinoprotein glucose dehydrogenase"/>
    <property type="match status" value="1"/>
</dbReference>
<dbReference type="InterPro" id="IPR011042">
    <property type="entry name" value="6-blade_b-propeller_TolB-like"/>
</dbReference>
<feature type="signal peptide" evidence="3">
    <location>
        <begin position="1"/>
        <end position="22"/>
    </location>
</feature>
<keyword evidence="2" id="KW-0812">Transmembrane</keyword>
<organism evidence="5 6">
    <name type="scientific">Verticillium longisporum</name>
    <name type="common">Verticillium dahliae var. longisporum</name>
    <dbReference type="NCBI Taxonomy" id="100787"/>
    <lineage>
        <taxon>Eukaryota</taxon>
        <taxon>Fungi</taxon>
        <taxon>Dikarya</taxon>
        <taxon>Ascomycota</taxon>
        <taxon>Pezizomycotina</taxon>
        <taxon>Sordariomycetes</taxon>
        <taxon>Hypocreomycetidae</taxon>
        <taxon>Glomerellales</taxon>
        <taxon>Plectosphaerellaceae</taxon>
        <taxon>Verticillium</taxon>
    </lineage>
</organism>
<keyword evidence="2" id="KW-0472">Membrane</keyword>
<dbReference type="Pfam" id="PF22807">
    <property type="entry name" value="TrAA12"/>
    <property type="match status" value="1"/>
</dbReference>
<gene>
    <name evidence="5" type="ORF">BN1708_001950</name>
</gene>
<evidence type="ECO:0000259" key="4">
    <source>
        <dbReference type="Pfam" id="PF22807"/>
    </source>
</evidence>
<proteinExistence type="predicted"/>
<evidence type="ECO:0000313" key="5">
    <source>
        <dbReference type="EMBL" id="CRJ81684.1"/>
    </source>
</evidence>
<keyword evidence="2" id="KW-1133">Transmembrane helix</keyword>
<name>A0A0G4KDC2_VERLO</name>
<dbReference type="AlphaFoldDB" id="A0A0G4KDC2"/>
<evidence type="ECO:0000313" key="6">
    <source>
        <dbReference type="Proteomes" id="UP000044602"/>
    </source>
</evidence>
<keyword evidence="6" id="KW-1185">Reference proteome</keyword>
<dbReference type="Proteomes" id="UP000044602">
    <property type="component" value="Unassembled WGS sequence"/>
</dbReference>
<feature type="compositionally biased region" description="Low complexity" evidence="1">
    <location>
        <begin position="444"/>
        <end position="459"/>
    </location>
</feature>
<dbReference type="STRING" id="100787.A0A0G4KDC2"/>
<feature type="compositionally biased region" description="Polar residues" evidence="1">
    <location>
        <begin position="425"/>
        <end position="443"/>
    </location>
</feature>